<organism evidence="1 2">
    <name type="scientific">Streptomyces neyagawaensis</name>
    <dbReference type="NCBI Taxonomy" id="42238"/>
    <lineage>
        <taxon>Bacteria</taxon>
        <taxon>Bacillati</taxon>
        <taxon>Actinomycetota</taxon>
        <taxon>Actinomycetes</taxon>
        <taxon>Kitasatosporales</taxon>
        <taxon>Streptomycetaceae</taxon>
        <taxon>Streptomyces</taxon>
    </lineage>
</organism>
<evidence type="ECO:0000313" key="2">
    <source>
        <dbReference type="Proteomes" id="UP001551189"/>
    </source>
</evidence>
<proteinExistence type="predicted"/>
<dbReference type="Proteomes" id="UP001551189">
    <property type="component" value="Unassembled WGS sequence"/>
</dbReference>
<accession>A0ABV3B953</accession>
<reference evidence="1 2" key="1">
    <citation type="submission" date="2024-06" db="EMBL/GenBank/DDBJ databases">
        <title>The Natural Products Discovery Center: Release of the First 8490 Sequenced Strains for Exploring Actinobacteria Biosynthetic Diversity.</title>
        <authorList>
            <person name="Kalkreuter E."/>
            <person name="Kautsar S.A."/>
            <person name="Yang D."/>
            <person name="Bader C.D."/>
            <person name="Teijaro C.N."/>
            <person name="Fluegel L."/>
            <person name="Davis C.M."/>
            <person name="Simpson J.R."/>
            <person name="Lauterbach L."/>
            <person name="Steele A.D."/>
            <person name="Gui C."/>
            <person name="Meng S."/>
            <person name="Li G."/>
            <person name="Viehrig K."/>
            <person name="Ye F."/>
            <person name="Su P."/>
            <person name="Kiefer A.F."/>
            <person name="Nichols A."/>
            <person name="Cepeda A.J."/>
            <person name="Yan W."/>
            <person name="Fan B."/>
            <person name="Jiang Y."/>
            <person name="Adhikari A."/>
            <person name="Zheng C.-J."/>
            <person name="Schuster L."/>
            <person name="Cowan T.M."/>
            <person name="Smanski M.J."/>
            <person name="Chevrette M.G."/>
            <person name="De Carvalho L.P.S."/>
            <person name="Shen B."/>
        </authorList>
    </citation>
    <scope>NUCLEOTIDE SEQUENCE [LARGE SCALE GENOMIC DNA]</scope>
    <source>
        <strain evidence="1 2">NPDC046851</strain>
    </source>
</reference>
<feature type="non-terminal residue" evidence="1">
    <location>
        <position position="1"/>
    </location>
</feature>
<protein>
    <submittedName>
        <fullName evidence="1">Uncharacterized protein</fullName>
    </submittedName>
</protein>
<dbReference type="EMBL" id="JBEYXT010000208">
    <property type="protein sequence ID" value="MEU6805474.1"/>
    <property type="molecule type" value="Genomic_DNA"/>
</dbReference>
<keyword evidence="2" id="KW-1185">Reference proteome</keyword>
<comment type="caution">
    <text evidence="1">The sequence shown here is derived from an EMBL/GenBank/DDBJ whole genome shotgun (WGS) entry which is preliminary data.</text>
</comment>
<gene>
    <name evidence="1" type="ORF">ABZ931_31395</name>
</gene>
<name>A0ABV3B953_9ACTN</name>
<evidence type="ECO:0000313" key="1">
    <source>
        <dbReference type="EMBL" id="MEU6805474.1"/>
    </source>
</evidence>
<sequence length="78" mass="8135">GPMTYRAGDDEIRVEAAVEAGEPLAGPDRSDVLRYDPGQDHTVVGGTDATNGNRVYIGGLGPHTLTITLRAHRPAPAA</sequence>